<sequence length="510" mass="54509">MAPLLGLGPFRIDTETKLLLHGDTPVALGPRAIAVLQTLVARAGSAVSKEELFRAAWPGLAVEDSNLTVQIAALRRALADGESGTRWIETLPRRGYRYVGPVGDGLAAAPTAPALPDRPSVAVLPFRNLSGDPTQDYFCDGMAEDITCGLSRIKWLFVTARGSGAVYRSPETDPCKAGRELGVRYLLLGSLRKDARRVRVALRLVESEAGGLVWAETYDRPLEDLFTLQDDIAMSVVGAIEPNLRQAEVERVRRLRPESLDAYDLVLRAQPNVFTGMPAESSRALDLLGRALELEPRYGLAHAFAAMCHHNLFLRAGLSETYRAASIRHAEEAITHGRDDALALTFAGFSLAMDAHDRRAGSAVFEAALAVSPSSAVTYILGGVVHGWAGDAGRAITWGECALRLSPFDPWAFAAHHALALGHFVEGRAEAAATAAYKGVHANPGHSISHMILAATLARLGSLDAARAAAERVMALQPVFRFSRQLAGVDCAPELAAALGKALRACGLPE</sequence>
<dbReference type="Pfam" id="PF00486">
    <property type="entry name" value="Trans_reg_C"/>
    <property type="match status" value="1"/>
</dbReference>
<keyword evidence="5" id="KW-1185">Reference proteome</keyword>
<evidence type="ECO:0000313" key="4">
    <source>
        <dbReference type="EMBL" id="MDO9713851.1"/>
    </source>
</evidence>
<accession>A0ABT9ECA8</accession>
<proteinExistence type="predicted"/>
<dbReference type="InterPro" id="IPR011990">
    <property type="entry name" value="TPR-like_helical_dom_sf"/>
</dbReference>
<dbReference type="Proteomes" id="UP001243009">
    <property type="component" value="Unassembled WGS sequence"/>
</dbReference>
<feature type="DNA-binding region" description="OmpR/PhoB-type" evidence="2">
    <location>
        <begin position="2"/>
        <end position="100"/>
    </location>
</feature>
<dbReference type="SUPFAM" id="SSF46894">
    <property type="entry name" value="C-terminal effector domain of the bipartite response regulators"/>
    <property type="match status" value="1"/>
</dbReference>
<feature type="domain" description="OmpR/PhoB-type" evidence="3">
    <location>
        <begin position="2"/>
        <end position="100"/>
    </location>
</feature>
<comment type="caution">
    <text evidence="4">The sequence shown here is derived from an EMBL/GenBank/DDBJ whole genome shotgun (WGS) entry which is preliminary data.</text>
</comment>
<dbReference type="SMART" id="SM00862">
    <property type="entry name" value="Trans_reg_C"/>
    <property type="match status" value="1"/>
</dbReference>
<dbReference type="InterPro" id="IPR001867">
    <property type="entry name" value="OmpR/PhoB-type_DNA-bd"/>
</dbReference>
<protein>
    <submittedName>
        <fullName evidence="4">Winged helix-turn-helix domain-containing protein</fullName>
    </submittedName>
</protein>
<evidence type="ECO:0000256" key="2">
    <source>
        <dbReference type="PROSITE-ProRule" id="PRU01091"/>
    </source>
</evidence>
<dbReference type="CDD" id="cd00383">
    <property type="entry name" value="trans_reg_C"/>
    <property type="match status" value="1"/>
</dbReference>
<dbReference type="Gene3D" id="1.25.40.10">
    <property type="entry name" value="Tetratricopeptide repeat domain"/>
    <property type="match status" value="1"/>
</dbReference>
<evidence type="ECO:0000259" key="3">
    <source>
        <dbReference type="PROSITE" id="PS51755"/>
    </source>
</evidence>
<evidence type="ECO:0000313" key="5">
    <source>
        <dbReference type="Proteomes" id="UP001243009"/>
    </source>
</evidence>
<dbReference type="InterPro" id="IPR036388">
    <property type="entry name" value="WH-like_DNA-bd_sf"/>
</dbReference>
<evidence type="ECO:0000256" key="1">
    <source>
        <dbReference type="ARBA" id="ARBA00023125"/>
    </source>
</evidence>
<organism evidence="4 5">
    <name type="scientific">Paracraurococcus lichenis</name>
    <dbReference type="NCBI Taxonomy" id="3064888"/>
    <lineage>
        <taxon>Bacteria</taxon>
        <taxon>Pseudomonadati</taxon>
        <taxon>Pseudomonadota</taxon>
        <taxon>Alphaproteobacteria</taxon>
        <taxon>Acetobacterales</taxon>
        <taxon>Roseomonadaceae</taxon>
        <taxon>Paracraurococcus</taxon>
    </lineage>
</organism>
<reference evidence="4 5" key="1">
    <citation type="submission" date="2023-08" db="EMBL/GenBank/DDBJ databases">
        <title>The draft genome sequence of Paracraurococcus sp. LOR1-02.</title>
        <authorList>
            <person name="Kingkaew E."/>
            <person name="Tanasupawat S."/>
        </authorList>
    </citation>
    <scope>NUCLEOTIDE SEQUENCE [LARGE SCALE GENOMIC DNA]</scope>
    <source>
        <strain evidence="4 5">LOR1-02</strain>
    </source>
</reference>
<dbReference type="SUPFAM" id="SSF48452">
    <property type="entry name" value="TPR-like"/>
    <property type="match status" value="1"/>
</dbReference>
<dbReference type="PROSITE" id="PS51755">
    <property type="entry name" value="OMPR_PHOB"/>
    <property type="match status" value="1"/>
</dbReference>
<dbReference type="EMBL" id="JAUTWS010000128">
    <property type="protein sequence ID" value="MDO9713851.1"/>
    <property type="molecule type" value="Genomic_DNA"/>
</dbReference>
<dbReference type="InterPro" id="IPR016032">
    <property type="entry name" value="Sig_transdc_resp-reg_C-effctor"/>
</dbReference>
<dbReference type="RefSeq" id="WP_305108700.1">
    <property type="nucleotide sequence ID" value="NZ_JAUTWS010000128.1"/>
</dbReference>
<dbReference type="PANTHER" id="PTHR47691:SF3">
    <property type="entry name" value="HTH-TYPE TRANSCRIPTIONAL REGULATOR RV0890C-RELATED"/>
    <property type="match status" value="1"/>
</dbReference>
<name>A0ABT9ECA8_9PROT</name>
<keyword evidence="1 2" id="KW-0238">DNA-binding</keyword>
<dbReference type="Gene3D" id="1.10.10.10">
    <property type="entry name" value="Winged helix-like DNA-binding domain superfamily/Winged helix DNA-binding domain"/>
    <property type="match status" value="1"/>
</dbReference>
<gene>
    <name evidence="4" type="ORF">Q7A36_36420</name>
</gene>
<dbReference type="PANTHER" id="PTHR47691">
    <property type="entry name" value="REGULATOR-RELATED"/>
    <property type="match status" value="1"/>
</dbReference>